<dbReference type="RefSeq" id="XP_026746835.1">
    <property type="nucleotide sequence ID" value="XM_026891034.1"/>
</dbReference>
<name>A0A7E5X0Z7_TRINI</name>
<dbReference type="OrthoDB" id="6776127at2759"/>
<dbReference type="AlphaFoldDB" id="A0A7E5X0Z7"/>
<protein>
    <submittedName>
        <fullName evidence="3">Uncharacterized protein LOC113508074</fullName>
    </submittedName>
</protein>
<dbReference type="KEGG" id="tnl:113508074"/>
<gene>
    <name evidence="3" type="primary">LOC113508074</name>
</gene>
<dbReference type="PANTHER" id="PTHR10773">
    <property type="entry name" value="DNA-DIRECTED RNA POLYMERASES I, II, AND III SUBUNIT RPABC2"/>
    <property type="match status" value="1"/>
</dbReference>
<dbReference type="InParanoid" id="A0A7E5X0Z7"/>
<evidence type="ECO:0000313" key="2">
    <source>
        <dbReference type="Proteomes" id="UP000322000"/>
    </source>
</evidence>
<feature type="compositionally biased region" description="Polar residues" evidence="1">
    <location>
        <begin position="164"/>
        <end position="174"/>
    </location>
</feature>
<dbReference type="GeneID" id="113508074"/>
<evidence type="ECO:0000313" key="3">
    <source>
        <dbReference type="RefSeq" id="XP_026746835.1"/>
    </source>
</evidence>
<keyword evidence="2" id="KW-1185">Reference proteome</keyword>
<dbReference type="PANTHER" id="PTHR10773:SF19">
    <property type="match status" value="1"/>
</dbReference>
<organism evidence="2 3">
    <name type="scientific">Trichoplusia ni</name>
    <name type="common">Cabbage looper</name>
    <dbReference type="NCBI Taxonomy" id="7111"/>
    <lineage>
        <taxon>Eukaryota</taxon>
        <taxon>Metazoa</taxon>
        <taxon>Ecdysozoa</taxon>
        <taxon>Arthropoda</taxon>
        <taxon>Hexapoda</taxon>
        <taxon>Insecta</taxon>
        <taxon>Pterygota</taxon>
        <taxon>Neoptera</taxon>
        <taxon>Endopterygota</taxon>
        <taxon>Lepidoptera</taxon>
        <taxon>Glossata</taxon>
        <taxon>Ditrysia</taxon>
        <taxon>Noctuoidea</taxon>
        <taxon>Noctuidae</taxon>
        <taxon>Plusiinae</taxon>
        <taxon>Trichoplusia</taxon>
    </lineage>
</organism>
<feature type="compositionally biased region" description="Low complexity" evidence="1">
    <location>
        <begin position="109"/>
        <end position="137"/>
    </location>
</feature>
<evidence type="ECO:0000256" key="1">
    <source>
        <dbReference type="SAM" id="MobiDB-lite"/>
    </source>
</evidence>
<feature type="region of interest" description="Disordered" evidence="1">
    <location>
        <begin position="78"/>
        <end position="202"/>
    </location>
</feature>
<accession>A0A7E5X0Z7</accession>
<dbReference type="Proteomes" id="UP000322000">
    <property type="component" value="Unplaced"/>
</dbReference>
<proteinExistence type="predicted"/>
<reference evidence="3" key="1">
    <citation type="submission" date="2025-08" db="UniProtKB">
        <authorList>
            <consortium name="RefSeq"/>
        </authorList>
    </citation>
    <scope>IDENTIFICATION</scope>
</reference>
<sequence>MAHLRNPRLSRILEAMESKKDFVSTENPKLISMDDLDYNFSRNANPMTVDTYRSPSLLQEQALPQSVSHTVEDEYHVQPVDDGIPNPDLNDTGFPELTPEEDLTIPGPSSRARSYSTSSKSSSSSSSTSSSSSSASESGKDFSPDEADCDPDYVPATPPRRVSFSPTPQDSFSEQLVEENYLGPPEDNRTPNKRRRKGFAKVSVRQDAKRLRNSGQQYTFVSQSKKVMPKKQIGPPCGEKCRLKCSEMIKQEDREIIFVNYWKMGDLSRQRDYIAKCINIITPKYQYKVHNSNRGPKHSFSFEINNFKHRICKIFFKNTLAINNRPIATVIAKKNQAGTVEEEKRGKHGKQYKVRKGIKNHIDSIPRIESHYLRQQTNREFIDGGKNLTDLYTDYQTQCLSDGVEAAKIHTYRKVFNEDYNIGFHTPKKDQCELCISFKNAVDKTMELQNRYDQHQLEKELCRQEKSNDKALVQENYIVACYDLQAVLPLPKGDVSTLYYKCKLNVCNFTISELAKDYCDCFVWSEVEALRGANEIAT</sequence>